<sequence>MSYVWGVDSAVNVTEDVYNCVLNNFGKPMFWGRYLTTVPNASEGLTQTEIRLLHNSGTKILPIYNKFTKSTGKRQGRVVAQNAVFHAKRLGIPKGTFLFANVEKEFEVDAAWILGYVEALYPSGYKPGFYNDPKTGNFRSAYCKAVSQNKLIAEQAVLWSAEPEPGVTKKAKAPTFRPSKPSCQANVWAWQYGRGATQCPVDTNLIDQRLQNELW</sequence>
<reference evidence="2" key="1">
    <citation type="submission" date="2022-06" db="EMBL/GenBank/DDBJ databases">
        <title>Aquibacillus sp. a new bacterium isolated from soil saline samples.</title>
        <authorList>
            <person name="Galisteo C."/>
            <person name="De La Haba R."/>
            <person name="Sanchez-Porro C."/>
            <person name="Ventosa A."/>
        </authorList>
    </citation>
    <scope>NUCLEOTIDE SEQUENCE</scope>
    <source>
        <strain evidence="2">3ASR75-11</strain>
    </source>
</reference>
<dbReference type="SUPFAM" id="SSF51445">
    <property type="entry name" value="(Trans)glycosidases"/>
    <property type="match status" value="1"/>
</dbReference>
<protein>
    <submittedName>
        <fullName evidence="2">DUF1906 domain-containing protein</fullName>
    </submittedName>
</protein>
<organism evidence="2 3">
    <name type="scientific">Terrihalobacillus insolitus</name>
    <dbReference type="NCBI Taxonomy" id="2950438"/>
    <lineage>
        <taxon>Bacteria</taxon>
        <taxon>Bacillati</taxon>
        <taxon>Bacillota</taxon>
        <taxon>Bacilli</taxon>
        <taxon>Bacillales</taxon>
        <taxon>Bacillaceae</taxon>
        <taxon>Terrihalobacillus</taxon>
    </lineage>
</organism>
<gene>
    <name evidence="2" type="ORF">NC797_04785</name>
</gene>
<proteinExistence type="predicted"/>
<dbReference type="Proteomes" id="UP001145050">
    <property type="component" value="Unassembled WGS sequence"/>
</dbReference>
<dbReference type="EMBL" id="JAMQKB010000002">
    <property type="protein sequence ID" value="MDC3423825.1"/>
    <property type="molecule type" value="Genomic_DNA"/>
</dbReference>
<accession>A0A9X3WR81</accession>
<dbReference type="Gene3D" id="3.20.20.80">
    <property type="entry name" value="Glycosidases"/>
    <property type="match status" value="1"/>
</dbReference>
<evidence type="ECO:0000313" key="2">
    <source>
        <dbReference type="EMBL" id="MDC3423825.1"/>
    </source>
</evidence>
<comment type="caution">
    <text evidence="2">The sequence shown here is derived from an EMBL/GenBank/DDBJ whole genome shotgun (WGS) entry which is preliminary data.</text>
</comment>
<dbReference type="InterPro" id="IPR015020">
    <property type="entry name" value="Rv2525c-like_Glyco_Hydro-like"/>
</dbReference>
<feature type="domain" description="Rv2525c-like glycoside hydrolase-like" evidence="1">
    <location>
        <begin position="31"/>
        <end position="204"/>
    </location>
</feature>
<keyword evidence="3" id="KW-1185">Reference proteome</keyword>
<evidence type="ECO:0000259" key="1">
    <source>
        <dbReference type="Pfam" id="PF08924"/>
    </source>
</evidence>
<name>A0A9X3WR81_9BACI</name>
<dbReference type="Pfam" id="PF08924">
    <property type="entry name" value="Rv2525c_GlyHyd-like"/>
    <property type="match status" value="1"/>
</dbReference>
<dbReference type="InterPro" id="IPR017853">
    <property type="entry name" value="GH"/>
</dbReference>
<dbReference type="RefSeq" id="WP_272435585.1">
    <property type="nucleotide sequence ID" value="NZ_JAMQKB010000002.1"/>
</dbReference>
<dbReference type="AlphaFoldDB" id="A0A9X3WR81"/>
<evidence type="ECO:0000313" key="3">
    <source>
        <dbReference type="Proteomes" id="UP001145050"/>
    </source>
</evidence>